<gene>
    <name evidence="2" type="ORF">GMARGA_LOCUS14221</name>
</gene>
<sequence length="245" mass="28418">MSLNKDQKKQILLRTYNKAFVKKNTKRKENNQDRPQKNLDHKSNPASNRQTQQKTHQNEEPKPKTRKLKGKEVLTTSYSTTTGQFDWFTNFSIILEMKQYNKLSTKLAQQLFFFIKSYLKEFTLGQPIKTTSENTPGRAWIFPGLETESFDPNQPNTATFSKPTPTIQLRALATRTAKKFAEENQVTETTKCYTHYFYCYLKACLKAAANNDGIKEMDCDRALQHVTNSDTNPYILARIIAFYDI</sequence>
<evidence type="ECO:0000313" key="2">
    <source>
        <dbReference type="EMBL" id="CAG8729073.1"/>
    </source>
</evidence>
<dbReference type="EMBL" id="CAJVQB010009332">
    <property type="protein sequence ID" value="CAG8729073.1"/>
    <property type="molecule type" value="Genomic_DNA"/>
</dbReference>
<organism evidence="2 3">
    <name type="scientific">Gigaspora margarita</name>
    <dbReference type="NCBI Taxonomy" id="4874"/>
    <lineage>
        <taxon>Eukaryota</taxon>
        <taxon>Fungi</taxon>
        <taxon>Fungi incertae sedis</taxon>
        <taxon>Mucoromycota</taxon>
        <taxon>Glomeromycotina</taxon>
        <taxon>Glomeromycetes</taxon>
        <taxon>Diversisporales</taxon>
        <taxon>Gigasporaceae</taxon>
        <taxon>Gigaspora</taxon>
    </lineage>
</organism>
<evidence type="ECO:0000256" key="1">
    <source>
        <dbReference type="SAM" id="MobiDB-lite"/>
    </source>
</evidence>
<comment type="caution">
    <text evidence="2">The sequence shown here is derived from an EMBL/GenBank/DDBJ whole genome shotgun (WGS) entry which is preliminary data.</text>
</comment>
<feature type="region of interest" description="Disordered" evidence="1">
    <location>
        <begin position="1"/>
        <end position="72"/>
    </location>
</feature>
<feature type="compositionally biased region" description="Polar residues" evidence="1">
    <location>
        <begin position="44"/>
        <end position="55"/>
    </location>
</feature>
<accession>A0ABN7V4Q8</accession>
<keyword evidence="3" id="KW-1185">Reference proteome</keyword>
<evidence type="ECO:0000313" key="3">
    <source>
        <dbReference type="Proteomes" id="UP000789901"/>
    </source>
</evidence>
<feature type="compositionally biased region" description="Basic and acidic residues" evidence="1">
    <location>
        <begin position="27"/>
        <end position="43"/>
    </location>
</feature>
<name>A0ABN7V4Q8_GIGMA</name>
<dbReference type="Proteomes" id="UP000789901">
    <property type="component" value="Unassembled WGS sequence"/>
</dbReference>
<protein>
    <submittedName>
        <fullName evidence="2">26271_t:CDS:1</fullName>
    </submittedName>
</protein>
<reference evidence="2 3" key="1">
    <citation type="submission" date="2021-06" db="EMBL/GenBank/DDBJ databases">
        <authorList>
            <person name="Kallberg Y."/>
            <person name="Tangrot J."/>
            <person name="Rosling A."/>
        </authorList>
    </citation>
    <scope>NUCLEOTIDE SEQUENCE [LARGE SCALE GENOMIC DNA]</scope>
    <source>
        <strain evidence="2 3">120-4 pot B 10/14</strain>
    </source>
</reference>
<proteinExistence type="predicted"/>